<dbReference type="GeneID" id="73333144"/>
<reference evidence="2 3" key="1">
    <citation type="submission" date="2022-03" db="EMBL/GenBank/DDBJ databases">
        <title>Genome data of Colletotrichum spp.</title>
        <authorList>
            <person name="Utami Y.D."/>
            <person name="Hiruma K."/>
        </authorList>
    </citation>
    <scope>NUCLEOTIDE SEQUENCE [LARGE SCALE GENOMIC DNA]</scope>
    <source>
        <strain evidence="2 3">MAFF 239500</strain>
    </source>
</reference>
<gene>
    <name evidence="2" type="ORF">ColSpa_12342</name>
</gene>
<name>A0AA37PH05_9PEZI</name>
<evidence type="ECO:0000313" key="2">
    <source>
        <dbReference type="EMBL" id="GKT52161.1"/>
    </source>
</evidence>
<dbReference type="EMBL" id="BQXU01000062">
    <property type="protein sequence ID" value="GKT52161.1"/>
    <property type="molecule type" value="Genomic_DNA"/>
</dbReference>
<evidence type="ECO:0000313" key="3">
    <source>
        <dbReference type="Proteomes" id="UP001055115"/>
    </source>
</evidence>
<sequence>MSFNGTQANTFNSTQFGTANPETTHAGIPPYNPTSIGFHLPVDNHVMFDFSQPRGQNHFRRNGGFGVMGNAPPAFGEVYNIDQNLEAPGVRRQAMPSFDPVSYVNSEPLIYHLAGACLWTMAYTGNVRTVVPNTPRRNLIGMQRDPCSAARETLQVVIARLIHKVIFLE</sequence>
<dbReference type="Proteomes" id="UP001055115">
    <property type="component" value="Unassembled WGS sequence"/>
</dbReference>
<proteinExistence type="predicted"/>
<evidence type="ECO:0000256" key="1">
    <source>
        <dbReference type="SAM" id="MobiDB-lite"/>
    </source>
</evidence>
<accession>A0AA37PH05</accession>
<feature type="region of interest" description="Disordered" evidence="1">
    <location>
        <begin position="1"/>
        <end position="30"/>
    </location>
</feature>
<keyword evidence="3" id="KW-1185">Reference proteome</keyword>
<dbReference type="AlphaFoldDB" id="A0AA37PH05"/>
<organism evidence="2 3">
    <name type="scientific">Colletotrichum spaethianum</name>
    <dbReference type="NCBI Taxonomy" id="700344"/>
    <lineage>
        <taxon>Eukaryota</taxon>
        <taxon>Fungi</taxon>
        <taxon>Dikarya</taxon>
        <taxon>Ascomycota</taxon>
        <taxon>Pezizomycotina</taxon>
        <taxon>Sordariomycetes</taxon>
        <taxon>Hypocreomycetidae</taxon>
        <taxon>Glomerellales</taxon>
        <taxon>Glomerellaceae</taxon>
        <taxon>Colletotrichum</taxon>
        <taxon>Colletotrichum spaethianum species complex</taxon>
    </lineage>
</organism>
<protein>
    <submittedName>
        <fullName evidence="2">Uncharacterized protein</fullName>
    </submittedName>
</protein>
<comment type="caution">
    <text evidence="2">The sequence shown here is derived from an EMBL/GenBank/DDBJ whole genome shotgun (WGS) entry which is preliminary data.</text>
</comment>
<feature type="compositionally biased region" description="Polar residues" evidence="1">
    <location>
        <begin position="1"/>
        <end position="23"/>
    </location>
</feature>
<dbReference type="RefSeq" id="XP_049134511.1">
    <property type="nucleotide sequence ID" value="XM_049278554.1"/>
</dbReference>